<gene>
    <name evidence="1" type="ORF">OB2597_09109</name>
</gene>
<accession>A3TUU4</accession>
<name>A3TUU4_PSEBH</name>
<evidence type="ECO:0000313" key="1">
    <source>
        <dbReference type="EMBL" id="EAQ04290.1"/>
    </source>
</evidence>
<proteinExistence type="predicted"/>
<protein>
    <submittedName>
        <fullName evidence="1">Uncharacterized protein</fullName>
    </submittedName>
</protein>
<dbReference type="EMBL" id="AAMO01000002">
    <property type="protein sequence ID" value="EAQ04290.1"/>
    <property type="molecule type" value="Genomic_DNA"/>
</dbReference>
<reference evidence="1 2" key="1">
    <citation type="journal article" date="2010" name="J. Bacteriol.">
        <title>Genome sequences of Oceanicola granulosus HTCC2516(T) and Oceanicola batsensis HTCC2597(TDelta).</title>
        <authorList>
            <person name="Thrash J.C."/>
            <person name="Cho J.C."/>
            <person name="Vergin K.L."/>
            <person name="Giovannoni S.J."/>
        </authorList>
    </citation>
    <scope>NUCLEOTIDE SEQUENCE [LARGE SCALE GENOMIC DNA]</scope>
    <source>
        <strain evidence="2">ATCC BAA-863 / DSM 15984 / KCTC 12145 / HTCC2597</strain>
    </source>
</reference>
<evidence type="ECO:0000313" key="2">
    <source>
        <dbReference type="Proteomes" id="UP000004318"/>
    </source>
</evidence>
<dbReference type="Proteomes" id="UP000004318">
    <property type="component" value="Unassembled WGS sequence"/>
</dbReference>
<sequence length="80" mass="8973">MTWVKTAPDGAEIVAIGGIRKSFFGKSQWRLSMEDAIALIEQDEWRFFVEIDEEKAWLDICEDADGGKTISADGPLKILL</sequence>
<dbReference type="HOGENOM" id="CLU_2586246_0_0_5"/>
<dbReference type="AlphaFoldDB" id="A3TUU4"/>
<comment type="caution">
    <text evidence="1">The sequence shown here is derived from an EMBL/GenBank/DDBJ whole genome shotgun (WGS) entry which is preliminary data.</text>
</comment>
<keyword evidence="2" id="KW-1185">Reference proteome</keyword>
<organism evidence="1 2">
    <name type="scientific">Pseudooceanicola batsensis (strain ATCC BAA-863 / DSM 15984 / KCTC 12145 / HTCC2597)</name>
    <name type="common">Oceanicola batsensis</name>
    <dbReference type="NCBI Taxonomy" id="252305"/>
    <lineage>
        <taxon>Bacteria</taxon>
        <taxon>Pseudomonadati</taxon>
        <taxon>Pseudomonadota</taxon>
        <taxon>Alphaproteobacteria</taxon>
        <taxon>Rhodobacterales</taxon>
        <taxon>Paracoccaceae</taxon>
        <taxon>Pseudooceanicola</taxon>
    </lineage>
</organism>
<dbReference type="STRING" id="252305.OB2597_09109"/>
<dbReference type="eggNOG" id="ENOG5033ZJE">
    <property type="taxonomic scope" value="Bacteria"/>
</dbReference>